<gene>
    <name evidence="8" type="ORF">VLK81_01475</name>
</gene>
<dbReference type="AlphaFoldDB" id="A0AAW9MW39"/>
<dbReference type="PANTHER" id="PTHR30385:SF4">
    <property type="entry name" value="RNA POLYMERASE SIGMA-E FACTOR"/>
    <property type="match status" value="1"/>
</dbReference>
<evidence type="ECO:0000259" key="6">
    <source>
        <dbReference type="Pfam" id="PF04542"/>
    </source>
</evidence>
<comment type="caution">
    <text evidence="8">The sequence shown here is derived from an EMBL/GenBank/DDBJ whole genome shotgun (WGS) entry which is preliminary data.</text>
</comment>
<keyword evidence="1" id="KW-0805">Transcription regulation</keyword>
<dbReference type="InterPro" id="IPR007624">
    <property type="entry name" value="RNA_pol_sigma70_r3"/>
</dbReference>
<keyword evidence="9" id="KW-1185">Reference proteome</keyword>
<dbReference type="InterPro" id="IPR007630">
    <property type="entry name" value="RNA_pol_sigma70_r4"/>
</dbReference>
<dbReference type="Gene3D" id="1.20.140.160">
    <property type="match status" value="1"/>
</dbReference>
<dbReference type="GO" id="GO:0006352">
    <property type="term" value="P:DNA-templated transcription initiation"/>
    <property type="evidence" value="ECO:0007669"/>
    <property type="project" value="InterPro"/>
</dbReference>
<dbReference type="InterPro" id="IPR000943">
    <property type="entry name" value="RNA_pol_sigma70"/>
</dbReference>
<evidence type="ECO:0000259" key="7">
    <source>
        <dbReference type="Pfam" id="PF04545"/>
    </source>
</evidence>
<feature type="domain" description="RNA polymerase sigma-70 region 4" evidence="7">
    <location>
        <begin position="205"/>
        <end position="252"/>
    </location>
</feature>
<evidence type="ECO:0000313" key="9">
    <source>
        <dbReference type="Proteomes" id="UP001357733"/>
    </source>
</evidence>
<dbReference type="InterPro" id="IPR013324">
    <property type="entry name" value="RNA_pol_sigma_r3/r4-like"/>
</dbReference>
<keyword evidence="3" id="KW-0238">DNA-binding</keyword>
<protein>
    <submittedName>
        <fullName evidence="8">SigB/SigF/SigG family RNA polymerase sigma factor</fullName>
    </submittedName>
</protein>
<feature type="domain" description="RNA polymerase sigma-70 region 3" evidence="5">
    <location>
        <begin position="116"/>
        <end position="180"/>
    </location>
</feature>
<dbReference type="Pfam" id="PF04545">
    <property type="entry name" value="Sigma70_r4"/>
    <property type="match status" value="1"/>
</dbReference>
<dbReference type="NCBIfam" id="TIGR02937">
    <property type="entry name" value="sigma70-ECF"/>
    <property type="match status" value="1"/>
</dbReference>
<dbReference type="SUPFAM" id="SSF88946">
    <property type="entry name" value="Sigma2 domain of RNA polymerase sigma factors"/>
    <property type="match status" value="1"/>
</dbReference>
<dbReference type="PRINTS" id="PR00046">
    <property type="entry name" value="SIGMA70FCT"/>
</dbReference>
<keyword evidence="2" id="KW-0731">Sigma factor</keyword>
<evidence type="ECO:0000256" key="1">
    <source>
        <dbReference type="ARBA" id="ARBA00023015"/>
    </source>
</evidence>
<dbReference type="NCBIfam" id="TIGR02980">
    <property type="entry name" value="SigBFG"/>
    <property type="match status" value="1"/>
</dbReference>
<accession>A0AAW9MW39</accession>
<keyword evidence="4" id="KW-0804">Transcription</keyword>
<dbReference type="RefSeq" id="WP_324618738.1">
    <property type="nucleotide sequence ID" value="NZ_JAYKOT010000001.1"/>
</dbReference>
<dbReference type="InterPro" id="IPR013325">
    <property type="entry name" value="RNA_pol_sigma_r2"/>
</dbReference>
<dbReference type="InterPro" id="IPR007627">
    <property type="entry name" value="RNA_pol_sigma70_r2"/>
</dbReference>
<organism evidence="8 9">
    <name type="scientific">Citroniella saccharovorans</name>
    <dbReference type="NCBI Taxonomy" id="2053367"/>
    <lineage>
        <taxon>Bacteria</taxon>
        <taxon>Bacillati</taxon>
        <taxon>Bacillota</taxon>
        <taxon>Tissierellia</taxon>
        <taxon>Tissierellales</taxon>
        <taxon>Peptoniphilaceae</taxon>
        <taxon>Citroniella</taxon>
    </lineage>
</organism>
<evidence type="ECO:0000256" key="4">
    <source>
        <dbReference type="ARBA" id="ARBA00023163"/>
    </source>
</evidence>
<dbReference type="Proteomes" id="UP001357733">
    <property type="component" value="Unassembled WGS sequence"/>
</dbReference>
<evidence type="ECO:0000313" key="8">
    <source>
        <dbReference type="EMBL" id="MEB3428705.1"/>
    </source>
</evidence>
<dbReference type="InterPro" id="IPR014322">
    <property type="entry name" value="RNA_pol_sigma-B/F/G"/>
</dbReference>
<reference evidence="8 9" key="1">
    <citation type="submission" date="2024-01" db="EMBL/GenBank/DDBJ databases">
        <title>Complete genome sequence of Citroniella saccharovorans strain M6.X9, isolated from human fecal sample.</title>
        <authorList>
            <person name="Cheng G."/>
            <person name="Westerholm M."/>
            <person name="Schnurer A."/>
        </authorList>
    </citation>
    <scope>NUCLEOTIDE SEQUENCE [LARGE SCALE GENOMIC DNA]</scope>
    <source>
        <strain evidence="8 9">DSM 29873</strain>
    </source>
</reference>
<dbReference type="SUPFAM" id="SSF88659">
    <property type="entry name" value="Sigma3 and sigma4 domains of RNA polymerase sigma factors"/>
    <property type="match status" value="2"/>
</dbReference>
<dbReference type="Pfam" id="PF04539">
    <property type="entry name" value="Sigma70_r3"/>
    <property type="match status" value="1"/>
</dbReference>
<evidence type="ECO:0000259" key="5">
    <source>
        <dbReference type="Pfam" id="PF04539"/>
    </source>
</evidence>
<dbReference type="GO" id="GO:0016987">
    <property type="term" value="F:sigma factor activity"/>
    <property type="evidence" value="ECO:0007669"/>
    <property type="project" value="UniProtKB-KW"/>
</dbReference>
<name>A0AAW9MW39_9FIRM</name>
<dbReference type="InterPro" id="IPR014284">
    <property type="entry name" value="RNA_pol_sigma-70_dom"/>
</dbReference>
<dbReference type="Pfam" id="PF04542">
    <property type="entry name" value="Sigma70_r2"/>
    <property type="match status" value="1"/>
</dbReference>
<dbReference type="Gene3D" id="1.20.120.1810">
    <property type="match status" value="1"/>
</dbReference>
<sequence length="259" mass="30132">MVDKSKKLEDKKSEKDLIKEEFLEYKKSKDKKLRDDLIKKHLYIADILAKKYTGKGIEYDDLYQVASLGLIQAVDRYDVEKGFEFSSFATPTIVGEIKKYFRDKGWVIRVPRRIQELSKKVNIARSTLGQQLQRVPSVKDIADYLNITEEEVLEAVEAGKVYAPQSLDQTVGNDGDKELSLGDIIGEVDDTFDNVEFKDLVIRTMNEMEELEKQILKLRYFEKKTQIYISKTLKISQMTVSRVEKKIIERFKKNLNLED</sequence>
<dbReference type="GO" id="GO:0003677">
    <property type="term" value="F:DNA binding"/>
    <property type="evidence" value="ECO:0007669"/>
    <property type="project" value="UniProtKB-KW"/>
</dbReference>
<evidence type="ECO:0000256" key="3">
    <source>
        <dbReference type="ARBA" id="ARBA00023125"/>
    </source>
</evidence>
<dbReference type="EMBL" id="JAYKOT010000001">
    <property type="protein sequence ID" value="MEB3428705.1"/>
    <property type="molecule type" value="Genomic_DNA"/>
</dbReference>
<evidence type="ECO:0000256" key="2">
    <source>
        <dbReference type="ARBA" id="ARBA00023082"/>
    </source>
</evidence>
<feature type="domain" description="RNA polymerase sigma-70 region 2" evidence="6">
    <location>
        <begin position="48"/>
        <end position="106"/>
    </location>
</feature>
<dbReference type="PANTHER" id="PTHR30385">
    <property type="entry name" value="SIGMA FACTOR F FLAGELLAR"/>
    <property type="match status" value="1"/>
</dbReference>
<proteinExistence type="predicted"/>